<dbReference type="CDD" id="cd00761">
    <property type="entry name" value="Glyco_tranf_GTA_type"/>
    <property type="match status" value="1"/>
</dbReference>
<evidence type="ECO:0000256" key="2">
    <source>
        <dbReference type="ARBA" id="ARBA00022676"/>
    </source>
</evidence>
<feature type="domain" description="Glycosyltransferase 2-like" evidence="4">
    <location>
        <begin position="221"/>
        <end position="346"/>
    </location>
</feature>
<dbReference type="InterPro" id="IPR001173">
    <property type="entry name" value="Glyco_trans_2-like"/>
</dbReference>
<dbReference type="Pfam" id="PF00535">
    <property type="entry name" value="Glycos_transf_2"/>
    <property type="match status" value="1"/>
</dbReference>
<comment type="similarity">
    <text evidence="1">Belongs to the glycosyltransferase 2 family.</text>
</comment>
<dbReference type="EMBL" id="JBHSHB010000012">
    <property type="protein sequence ID" value="MFC4690168.1"/>
    <property type="molecule type" value="Genomic_DNA"/>
</dbReference>
<evidence type="ECO:0000313" key="5">
    <source>
        <dbReference type="EMBL" id="MFC4690168.1"/>
    </source>
</evidence>
<sequence>MIFIEHDGSKVKSDEGKSNAIVACIYTIAKNNPDKFLIIYKAGCDIERFLEQAISFKSKNHYVSSYNALNSDFGYVEDKPFIPTNDRVVYPTWKKGTTALLIHASLINQVANQIKPSGDYLYWVNSLGKLTMPLGVLNYQIPIFNDVASFSNELLYRFVKQHYKRRWTLHLLLCHLYYDKKMPLYAFAKAQFYKTRSLSLDMESLQEVDSCKDYAPLKYDVIIPTIGREEYLKDVLEDLNKQLNPPSQVIIIEQNPSEDKESKLYYINDEKWNFTIVHKLLDTAGACRARNIAMSLATAPWLLFFDDDVRVESTFIDEVTSFINRTKATCITFACLQKGEKETMKAYKQWESFGSGCSIVHRDIYSKCSFDMAFENGYGEDVDYGMQVRNIGKDVIYAPSIQILHLKAPTGGFRSPHKFPWSTEALTPKPSPQIMYLRKKNYTLEQVRGYKVVQFFKTFGFFKTKNPLSHLARFKKAWIQSEKWASRL</sequence>
<comment type="caution">
    <text evidence="5">The sequence shown here is derived from an EMBL/GenBank/DDBJ whole genome shotgun (WGS) entry which is preliminary data.</text>
</comment>
<dbReference type="PANTHER" id="PTHR43179:SF12">
    <property type="entry name" value="GALACTOFURANOSYLTRANSFERASE GLFT2"/>
    <property type="match status" value="1"/>
</dbReference>
<proteinExistence type="inferred from homology"/>
<keyword evidence="2 5" id="KW-0328">Glycosyltransferase</keyword>
<evidence type="ECO:0000256" key="1">
    <source>
        <dbReference type="ARBA" id="ARBA00006739"/>
    </source>
</evidence>
<dbReference type="SUPFAM" id="SSF53448">
    <property type="entry name" value="Nucleotide-diphospho-sugar transferases"/>
    <property type="match status" value="1"/>
</dbReference>
<dbReference type="GO" id="GO:0016757">
    <property type="term" value="F:glycosyltransferase activity"/>
    <property type="evidence" value="ECO:0007669"/>
    <property type="project" value="UniProtKB-KW"/>
</dbReference>
<dbReference type="PANTHER" id="PTHR43179">
    <property type="entry name" value="RHAMNOSYLTRANSFERASE WBBL"/>
    <property type="match status" value="1"/>
</dbReference>
<dbReference type="Proteomes" id="UP001595878">
    <property type="component" value="Unassembled WGS sequence"/>
</dbReference>
<gene>
    <name evidence="5" type="ORF">ACFO5T_06980</name>
</gene>
<name>A0ABV9L869_9FLAO</name>
<dbReference type="EC" id="2.4.-.-" evidence="5"/>
<organism evidence="5 6">
    <name type="scientific">Dokdonia genika</name>
    <dbReference type="NCBI Taxonomy" id="308113"/>
    <lineage>
        <taxon>Bacteria</taxon>
        <taxon>Pseudomonadati</taxon>
        <taxon>Bacteroidota</taxon>
        <taxon>Flavobacteriia</taxon>
        <taxon>Flavobacteriales</taxon>
        <taxon>Flavobacteriaceae</taxon>
        <taxon>Dokdonia</taxon>
    </lineage>
</organism>
<accession>A0ABV9L869</accession>
<keyword evidence="3 5" id="KW-0808">Transferase</keyword>
<dbReference type="RefSeq" id="WP_380033159.1">
    <property type="nucleotide sequence ID" value="NZ_JBHSHB010000012.1"/>
</dbReference>
<protein>
    <submittedName>
        <fullName evidence="5">Glycosyltransferase family 2 protein</fullName>
        <ecNumber evidence="5">2.4.-.-</ecNumber>
    </submittedName>
</protein>
<keyword evidence="6" id="KW-1185">Reference proteome</keyword>
<dbReference type="Gene3D" id="3.90.550.10">
    <property type="entry name" value="Spore Coat Polysaccharide Biosynthesis Protein SpsA, Chain A"/>
    <property type="match status" value="1"/>
</dbReference>
<dbReference type="InterPro" id="IPR029044">
    <property type="entry name" value="Nucleotide-diphossugar_trans"/>
</dbReference>
<evidence type="ECO:0000313" key="6">
    <source>
        <dbReference type="Proteomes" id="UP001595878"/>
    </source>
</evidence>
<evidence type="ECO:0000259" key="4">
    <source>
        <dbReference type="Pfam" id="PF00535"/>
    </source>
</evidence>
<evidence type="ECO:0000256" key="3">
    <source>
        <dbReference type="ARBA" id="ARBA00022679"/>
    </source>
</evidence>
<reference evidence="6" key="1">
    <citation type="journal article" date="2019" name="Int. J. Syst. Evol. Microbiol.">
        <title>The Global Catalogue of Microorganisms (GCM) 10K type strain sequencing project: providing services to taxonomists for standard genome sequencing and annotation.</title>
        <authorList>
            <consortium name="The Broad Institute Genomics Platform"/>
            <consortium name="The Broad Institute Genome Sequencing Center for Infectious Disease"/>
            <person name="Wu L."/>
            <person name="Ma J."/>
        </authorList>
    </citation>
    <scope>NUCLEOTIDE SEQUENCE [LARGE SCALE GENOMIC DNA]</scope>
    <source>
        <strain evidence="6">CGMCC 4.7427</strain>
    </source>
</reference>